<evidence type="ECO:0000313" key="3">
    <source>
        <dbReference type="Proteomes" id="UP000051223"/>
    </source>
</evidence>
<feature type="transmembrane region" description="Helical" evidence="1">
    <location>
        <begin position="75"/>
        <end position="96"/>
    </location>
</feature>
<dbReference type="OrthoDB" id="9784844at2"/>
<evidence type="ECO:0000256" key="1">
    <source>
        <dbReference type="SAM" id="Phobius"/>
    </source>
</evidence>
<dbReference type="STRING" id="1423754.FC39_GL001185"/>
<feature type="transmembrane region" description="Helical" evidence="1">
    <location>
        <begin position="197"/>
        <end position="218"/>
    </location>
</feature>
<keyword evidence="1" id="KW-0472">Membrane</keyword>
<feature type="transmembrane region" description="Helical" evidence="1">
    <location>
        <begin position="16"/>
        <end position="35"/>
    </location>
</feature>
<protein>
    <submittedName>
        <fullName evidence="2">Integral membrane protein</fullName>
    </submittedName>
</protein>
<dbReference type="PATRIC" id="fig|1423754.3.peg.1219"/>
<dbReference type="PANTHER" id="PTHR40076:SF1">
    <property type="entry name" value="MEMBRANE PROTEIN"/>
    <property type="match status" value="1"/>
</dbReference>
<comment type="caution">
    <text evidence="2">The sequence shown here is derived from an EMBL/GenBank/DDBJ whole genome shotgun (WGS) entry which is preliminary data.</text>
</comment>
<dbReference type="RefSeq" id="WP_025080964.1">
    <property type="nucleotide sequence ID" value="NZ_AZGI01000045.1"/>
</dbReference>
<accession>A0A0R1Y8Z9</accession>
<gene>
    <name evidence="2" type="ORF">FC39_GL001185</name>
</gene>
<organism evidence="2 3">
    <name type="scientific">Lactobacillus hamsteri DSM 5661 = JCM 6256</name>
    <dbReference type="NCBI Taxonomy" id="1423754"/>
    <lineage>
        <taxon>Bacteria</taxon>
        <taxon>Bacillati</taxon>
        <taxon>Bacillota</taxon>
        <taxon>Bacilli</taxon>
        <taxon>Lactobacillales</taxon>
        <taxon>Lactobacillaceae</taxon>
        <taxon>Lactobacillus</taxon>
    </lineage>
</organism>
<keyword evidence="1" id="KW-1133">Transmembrane helix</keyword>
<dbReference type="eggNOG" id="COG5523">
    <property type="taxonomic scope" value="Bacteria"/>
</dbReference>
<dbReference type="Proteomes" id="UP000051223">
    <property type="component" value="Unassembled WGS sequence"/>
</dbReference>
<keyword evidence="1" id="KW-0812">Transmembrane</keyword>
<evidence type="ECO:0000313" key="2">
    <source>
        <dbReference type="EMBL" id="KRM38842.1"/>
    </source>
</evidence>
<name>A0A0R1Y8Z9_9LACO</name>
<keyword evidence="3" id="KW-1185">Reference proteome</keyword>
<dbReference type="AlphaFoldDB" id="A0A0R1Y8Z9"/>
<proteinExistence type="predicted"/>
<dbReference type="Pfam" id="PF06161">
    <property type="entry name" value="DUF975"/>
    <property type="match status" value="1"/>
</dbReference>
<feature type="transmembrane region" description="Helical" evidence="1">
    <location>
        <begin position="124"/>
        <end position="147"/>
    </location>
</feature>
<dbReference type="PANTHER" id="PTHR40076">
    <property type="entry name" value="MEMBRANE PROTEIN-RELATED"/>
    <property type="match status" value="1"/>
</dbReference>
<dbReference type="EMBL" id="AZGI01000045">
    <property type="protein sequence ID" value="KRM38842.1"/>
    <property type="molecule type" value="Genomic_DNA"/>
</dbReference>
<reference evidence="2 3" key="1">
    <citation type="journal article" date="2015" name="Genome Announc.">
        <title>Expanding the biotechnology potential of lactobacilli through comparative genomics of 213 strains and associated genera.</title>
        <authorList>
            <person name="Sun Z."/>
            <person name="Harris H.M."/>
            <person name="McCann A."/>
            <person name="Guo C."/>
            <person name="Argimon S."/>
            <person name="Zhang W."/>
            <person name="Yang X."/>
            <person name="Jeffery I.B."/>
            <person name="Cooney J.C."/>
            <person name="Kagawa T.F."/>
            <person name="Liu W."/>
            <person name="Song Y."/>
            <person name="Salvetti E."/>
            <person name="Wrobel A."/>
            <person name="Rasinkangas P."/>
            <person name="Parkhill J."/>
            <person name="Rea M.C."/>
            <person name="O'Sullivan O."/>
            <person name="Ritari J."/>
            <person name="Douillard F.P."/>
            <person name="Paul Ross R."/>
            <person name="Yang R."/>
            <person name="Briner A.E."/>
            <person name="Felis G.E."/>
            <person name="de Vos W.M."/>
            <person name="Barrangou R."/>
            <person name="Klaenhammer T.R."/>
            <person name="Caufield P.W."/>
            <person name="Cui Y."/>
            <person name="Zhang H."/>
            <person name="O'Toole P.W."/>
        </authorList>
    </citation>
    <scope>NUCLEOTIDE SEQUENCE [LARGE SCALE GENOMIC DNA]</scope>
    <source>
        <strain evidence="2 3">DSM 5661</strain>
    </source>
</reference>
<sequence>MSRKELKQAAKDQLRGNWVWAICLSLISWLIIYLIDDIESFISTGRDTVYNQVYRFANGSVLTETTSSVSPFSSIFTFVLSILAGILLWGVTYTILQFRDKGDQPNVFKGMFSAYMGDKFTTSFVTYLLFEIFLFLWTLLFIIPGFIKAYSYSMTPYIMKDLYDAGHKPTATEAITKSRKLMNGHKTDLFVLDLSFVGWWLLSVITLGIGFIWVTPYYRQTKANFYRNLAGDQFLKEN</sequence>
<dbReference type="InterPro" id="IPR010380">
    <property type="entry name" value="DUF975"/>
</dbReference>